<gene>
    <name evidence="5" type="ORF">RchiOBHm_Chr1g0341391</name>
</gene>
<reference evidence="5 6" key="1">
    <citation type="journal article" date="2018" name="Nat. Genet.">
        <title>The Rosa genome provides new insights in the design of modern roses.</title>
        <authorList>
            <person name="Bendahmane M."/>
        </authorList>
    </citation>
    <scope>NUCLEOTIDE SEQUENCE [LARGE SCALE GENOMIC DNA]</scope>
    <source>
        <strain evidence="6">cv. Old Blush</strain>
    </source>
</reference>
<organism evidence="5 6">
    <name type="scientific">Rosa chinensis</name>
    <name type="common">China rose</name>
    <dbReference type="NCBI Taxonomy" id="74649"/>
    <lineage>
        <taxon>Eukaryota</taxon>
        <taxon>Viridiplantae</taxon>
        <taxon>Streptophyta</taxon>
        <taxon>Embryophyta</taxon>
        <taxon>Tracheophyta</taxon>
        <taxon>Spermatophyta</taxon>
        <taxon>Magnoliopsida</taxon>
        <taxon>eudicotyledons</taxon>
        <taxon>Gunneridae</taxon>
        <taxon>Pentapetalae</taxon>
        <taxon>rosids</taxon>
        <taxon>fabids</taxon>
        <taxon>Rosales</taxon>
        <taxon>Rosaceae</taxon>
        <taxon>Rosoideae</taxon>
        <taxon>Rosoideae incertae sedis</taxon>
        <taxon>Rosa</taxon>
    </lineage>
</organism>
<dbReference type="AlphaFoldDB" id="A0A2P6SDR3"/>
<dbReference type="Proteomes" id="UP000238479">
    <property type="component" value="Chromosome 1"/>
</dbReference>
<dbReference type="InterPro" id="IPR042197">
    <property type="entry name" value="Apaf_helical"/>
</dbReference>
<dbReference type="SUPFAM" id="SSF52540">
    <property type="entry name" value="P-loop containing nucleoside triphosphate hydrolases"/>
    <property type="match status" value="1"/>
</dbReference>
<protein>
    <submittedName>
        <fullName evidence="5">Putative P-loop containing nucleoside triphosphate hydrolase</fullName>
    </submittedName>
</protein>
<dbReference type="GO" id="GO:0043531">
    <property type="term" value="F:ADP binding"/>
    <property type="evidence" value="ECO:0007669"/>
    <property type="project" value="InterPro"/>
</dbReference>
<evidence type="ECO:0000259" key="4">
    <source>
        <dbReference type="Pfam" id="PF00931"/>
    </source>
</evidence>
<evidence type="ECO:0000256" key="2">
    <source>
        <dbReference type="ARBA" id="ARBA00022821"/>
    </source>
</evidence>
<dbReference type="OMA" id="IPCESSC"/>
<evidence type="ECO:0000256" key="1">
    <source>
        <dbReference type="ARBA" id="ARBA00022741"/>
    </source>
</evidence>
<dbReference type="PANTHER" id="PTHR33463">
    <property type="entry name" value="NB-ARC DOMAIN-CONTAINING PROTEIN-RELATED"/>
    <property type="match status" value="1"/>
</dbReference>
<dbReference type="EMBL" id="PDCK01000039">
    <property type="protein sequence ID" value="PRQ56808.1"/>
    <property type="molecule type" value="Genomic_DNA"/>
</dbReference>
<feature type="domain" description="NB-ARC" evidence="4">
    <location>
        <begin position="5"/>
        <end position="161"/>
    </location>
</feature>
<dbReference type="InterPro" id="IPR050905">
    <property type="entry name" value="Plant_NBS-LRR"/>
</dbReference>
<accession>A0A2P6SDR3</accession>
<comment type="caution">
    <text evidence="5">The sequence shown here is derived from an EMBL/GenBank/DDBJ whole genome shotgun (WGS) entry which is preliminary data.</text>
</comment>
<dbReference type="GO" id="GO:0006952">
    <property type="term" value="P:defense response"/>
    <property type="evidence" value="ECO:0007669"/>
    <property type="project" value="UniProtKB-KW"/>
</dbReference>
<keyword evidence="6" id="KW-1185">Reference proteome</keyword>
<dbReference type="PRINTS" id="PR00364">
    <property type="entry name" value="DISEASERSIST"/>
</dbReference>
<dbReference type="GO" id="GO:0016787">
    <property type="term" value="F:hydrolase activity"/>
    <property type="evidence" value="ECO:0007669"/>
    <property type="project" value="UniProtKB-KW"/>
</dbReference>
<dbReference type="PANTHER" id="PTHR33463:SF198">
    <property type="entry name" value="RPP4C3"/>
    <property type="match status" value="1"/>
</dbReference>
<dbReference type="Gene3D" id="3.40.50.300">
    <property type="entry name" value="P-loop containing nucleotide triphosphate hydrolases"/>
    <property type="match status" value="1"/>
</dbReference>
<evidence type="ECO:0000256" key="3">
    <source>
        <dbReference type="ARBA" id="ARBA00022840"/>
    </source>
</evidence>
<evidence type="ECO:0000313" key="5">
    <source>
        <dbReference type="EMBL" id="PRQ56808.1"/>
    </source>
</evidence>
<dbReference type="Pfam" id="PF00931">
    <property type="entry name" value="NB-ARC"/>
    <property type="match status" value="1"/>
</dbReference>
<proteinExistence type="predicted"/>
<keyword evidence="5" id="KW-0378">Hydrolase</keyword>
<keyword evidence="3" id="KW-0067">ATP-binding</keyword>
<dbReference type="InterPro" id="IPR027417">
    <property type="entry name" value="P-loop_NTPase"/>
</dbReference>
<name>A0A2P6SDR3_ROSCH</name>
<evidence type="ECO:0000313" key="6">
    <source>
        <dbReference type="Proteomes" id="UP000238479"/>
    </source>
</evidence>
<dbReference type="Gramene" id="PRQ56808">
    <property type="protein sequence ID" value="PRQ56808"/>
    <property type="gene ID" value="RchiOBHm_Chr1g0341391"/>
</dbReference>
<sequence length="228" mass="25086">MEAVKGNEINPVVICGMGGIGKTTLMGEVVNRAKKEGLFDEYTKATVKETLDKTPDICLIQDELARYLGLPLEGKEIDARANKIRQRLSAGAKKVLVILDNVSTTNPDFLWEVGIPRDQNSCKLLVTSRERDVFKDIDTKKNFPISDLPENEAWSLFKKTAGGLIESDPDLHLVAKQVVKECAGLPIAISTVGRALHGEGIAIWKNALREMEKACPENVPGVIDHVKR</sequence>
<dbReference type="InterPro" id="IPR002182">
    <property type="entry name" value="NB-ARC"/>
</dbReference>
<keyword evidence="2" id="KW-0611">Plant defense</keyword>
<keyword evidence="1" id="KW-0547">Nucleotide-binding</keyword>
<dbReference type="Gene3D" id="1.10.8.430">
    <property type="entry name" value="Helical domain of apoptotic protease-activating factors"/>
    <property type="match status" value="1"/>
</dbReference>
<dbReference type="GO" id="GO:0005524">
    <property type="term" value="F:ATP binding"/>
    <property type="evidence" value="ECO:0007669"/>
    <property type="project" value="UniProtKB-KW"/>
</dbReference>